<reference evidence="2" key="2">
    <citation type="submission" date="2010-03" db="EMBL/GenBank/DDBJ databases">
        <title>The genome sequence of Coccidioides posadasii strain Silveira.</title>
        <authorList>
            <consortium name="The Broad Institute Genome Sequencing Center for Infectious Disease"/>
            <person name="Neafsey D."/>
            <person name="Orbach M."/>
            <person name="Henn M.R."/>
            <person name="Cole G.T."/>
            <person name="Galgiani J."/>
            <person name="Gardner M.J."/>
            <person name="Kirkland T.N."/>
            <person name="Taylor J.W."/>
            <person name="Young S.K."/>
            <person name="Zeng Q."/>
            <person name="Koehrsen M."/>
            <person name="Alvarado L."/>
            <person name="Berlin A."/>
            <person name="Borenstein D."/>
            <person name="Chapman S.B."/>
            <person name="Chen Z."/>
            <person name="Engels R."/>
            <person name="Freedman E."/>
            <person name="Gellesch M."/>
            <person name="Goldberg J."/>
            <person name="Griggs A."/>
            <person name="Gujja S."/>
            <person name="Heilman E."/>
            <person name="Heiman D."/>
            <person name="Howarth C."/>
            <person name="Jen D."/>
            <person name="Larson L."/>
            <person name="Mehta T."/>
            <person name="Neiman D."/>
            <person name="Park D."/>
            <person name="Pearson M."/>
            <person name="Richards J."/>
            <person name="Roberts A."/>
            <person name="Saif S."/>
            <person name="Shea T."/>
            <person name="Shenoy N."/>
            <person name="Sisk P."/>
            <person name="Stolte C."/>
            <person name="Sykes S."/>
            <person name="Walk T."/>
            <person name="White J."/>
            <person name="Yandava C."/>
            <person name="Haas B."/>
            <person name="Nusbaum C."/>
            <person name="Birren B."/>
        </authorList>
    </citation>
    <scope>NUCLEOTIDE SEQUENCE [LARGE SCALE GENOMIC DNA]</scope>
    <source>
        <strain evidence="2">RMSCC 757 / Silveira</strain>
    </source>
</reference>
<dbReference type="Proteomes" id="UP000002497">
    <property type="component" value="Unassembled WGS sequence"/>
</dbReference>
<dbReference type="InterPro" id="IPR001810">
    <property type="entry name" value="F-box_dom"/>
</dbReference>
<dbReference type="OMA" id="IVENCHT"/>
<evidence type="ECO:0000313" key="2">
    <source>
        <dbReference type="Proteomes" id="UP000002497"/>
    </source>
</evidence>
<dbReference type="AlphaFoldDB" id="E9D565"/>
<dbReference type="CDD" id="cd09917">
    <property type="entry name" value="F-box_SF"/>
    <property type="match status" value="1"/>
</dbReference>
<dbReference type="Pfam" id="PF00646">
    <property type="entry name" value="F-box"/>
    <property type="match status" value="1"/>
</dbReference>
<name>E9D565_COCPS</name>
<accession>E9D565</accession>
<organism evidence="2">
    <name type="scientific">Coccidioides posadasii (strain RMSCC 757 / Silveira)</name>
    <name type="common">Valley fever fungus</name>
    <dbReference type="NCBI Taxonomy" id="443226"/>
    <lineage>
        <taxon>Eukaryota</taxon>
        <taxon>Fungi</taxon>
        <taxon>Dikarya</taxon>
        <taxon>Ascomycota</taxon>
        <taxon>Pezizomycotina</taxon>
        <taxon>Eurotiomycetes</taxon>
        <taxon>Eurotiomycetidae</taxon>
        <taxon>Onygenales</taxon>
        <taxon>Onygenaceae</taxon>
        <taxon>Coccidioides</taxon>
    </lineage>
</organism>
<evidence type="ECO:0000313" key="1">
    <source>
        <dbReference type="EMBL" id="EFW18647.1"/>
    </source>
</evidence>
<dbReference type="HOGENOM" id="CLU_572378_0_0_1"/>
<dbReference type="InterPro" id="IPR036047">
    <property type="entry name" value="F-box-like_dom_sf"/>
</dbReference>
<keyword evidence="2" id="KW-1185">Reference proteome</keyword>
<gene>
    <name evidence="1" type="ORF">CPSG_05333</name>
</gene>
<dbReference type="VEuPathDB" id="FungiDB:CPSG_05333"/>
<dbReference type="SUPFAM" id="SSF81383">
    <property type="entry name" value="F-box domain"/>
    <property type="match status" value="1"/>
</dbReference>
<dbReference type="VEuPathDB" id="FungiDB:D8B26_005389"/>
<protein>
    <submittedName>
        <fullName evidence="1">Uncharacterized protein</fullName>
    </submittedName>
</protein>
<sequence>MAKLSQAEIQEQNKRARLAVLPRELICEIAAYLQPQDYYAFSQCCREIYSLTQNYACARIAVQAHIPHTLDAKLADQKQISFYDAIRRTVFRMNAMDTGRLYFVGQIDDIIGFRMKDGVLCYQDTSGIGVMDISRGHVEHLPLETGPCQYELLHYSSGFISYLSFSESCSLLALNIINIHSNTSWVKTLPSTQRPTFVRNDRTLLVYGYRLEAAGTKEWYIQAIRLDTGKIIPEMPVRLHNFLSFDIGKDVCFEVQDGCLHAVSIGMLPGSQASWYTYLVLPASGKVSPRWTIYRRPPMVNELYSDSLRLMADCVTGKLLIVENCHTQQDYVHWSNKHYLQQLGREDEDGFWREGFPESDMLLQEDGLWATLQPKSSILDSGNWTAWLQEFGTLDSMFVEFSDCEEFDFYLSIKTRRGNTIYWQPKGVIAEIESPERLYVDDRNCVLLTDKRRLVVLSFDPASPGLKRWCAKVISYW</sequence>
<reference evidence="2" key="1">
    <citation type="journal article" date="2010" name="Genome Res.">
        <title>Population genomic sequencing of Coccidioides fungi reveals recent hybridization and transposon control.</title>
        <authorList>
            <person name="Neafsey D.E."/>
            <person name="Barker B.M."/>
            <person name="Sharpton T.J."/>
            <person name="Stajich J.E."/>
            <person name="Park D.J."/>
            <person name="Whiston E."/>
            <person name="Hung C.-Y."/>
            <person name="McMahan C."/>
            <person name="White J."/>
            <person name="Sykes S."/>
            <person name="Heiman D."/>
            <person name="Young S."/>
            <person name="Zeng Q."/>
            <person name="Abouelleil A."/>
            <person name="Aftuck L."/>
            <person name="Bessette D."/>
            <person name="Brown A."/>
            <person name="FitzGerald M."/>
            <person name="Lui A."/>
            <person name="Macdonald J.P."/>
            <person name="Priest M."/>
            <person name="Orbach M.J."/>
            <person name="Galgiani J.N."/>
            <person name="Kirkland T.N."/>
            <person name="Cole G.T."/>
            <person name="Birren B.W."/>
            <person name="Henn M.R."/>
            <person name="Taylor J.W."/>
            <person name="Rounsley S.D."/>
        </authorList>
    </citation>
    <scope>NUCLEOTIDE SEQUENCE [LARGE SCALE GENOMIC DNA]</scope>
    <source>
        <strain evidence="2">RMSCC 757 / Silveira</strain>
    </source>
</reference>
<proteinExistence type="predicted"/>
<dbReference type="EMBL" id="GL636492">
    <property type="protein sequence ID" value="EFW18647.1"/>
    <property type="molecule type" value="Genomic_DNA"/>
</dbReference>
<dbReference type="PROSITE" id="PS50181">
    <property type="entry name" value="FBOX"/>
    <property type="match status" value="1"/>
</dbReference>
<dbReference type="Gene3D" id="1.20.1280.50">
    <property type="match status" value="1"/>
</dbReference>